<dbReference type="AlphaFoldDB" id="A0A844XEU2"/>
<keyword evidence="1" id="KW-0812">Transmembrane</keyword>
<protein>
    <submittedName>
        <fullName evidence="2">TIGR04222 domain-containing membrane protein</fullName>
    </submittedName>
</protein>
<name>A0A844XEU2_9SPHN</name>
<gene>
    <name evidence="2" type="ORF">GRF63_10160</name>
</gene>
<reference evidence="2 3" key="2">
    <citation type="submission" date="2020-02" db="EMBL/GenBank/DDBJ databases">
        <title>Erythrobacter dongmakensis sp. nov., isolated from a tidal mudflat.</title>
        <authorList>
            <person name="Kim I.S."/>
        </authorList>
    </citation>
    <scope>NUCLEOTIDE SEQUENCE [LARGE SCALE GENOMIC DNA]</scope>
    <source>
        <strain evidence="2 3">GH3-10</strain>
    </source>
</reference>
<accession>A0A844XEU2</accession>
<dbReference type="InterPro" id="IPR026467">
    <property type="entry name" value="Ser/Gly_Cys_C_dom"/>
</dbReference>
<dbReference type="Proteomes" id="UP000461409">
    <property type="component" value="Unassembled WGS sequence"/>
</dbReference>
<proteinExistence type="predicted"/>
<evidence type="ECO:0000256" key="1">
    <source>
        <dbReference type="SAM" id="Phobius"/>
    </source>
</evidence>
<keyword evidence="3" id="KW-1185">Reference proteome</keyword>
<dbReference type="NCBIfam" id="TIGR04222">
    <property type="entry name" value="near_uncomplex"/>
    <property type="match status" value="1"/>
</dbReference>
<feature type="transmembrane region" description="Helical" evidence="1">
    <location>
        <begin position="137"/>
        <end position="156"/>
    </location>
</feature>
<reference evidence="2 3" key="1">
    <citation type="submission" date="2019-12" db="EMBL/GenBank/DDBJ databases">
        <authorList>
            <person name="Lee S.D."/>
        </authorList>
    </citation>
    <scope>NUCLEOTIDE SEQUENCE [LARGE SCALE GENOMIC DNA]</scope>
    <source>
        <strain evidence="2 3">GH3-10</strain>
    </source>
</reference>
<dbReference type="EMBL" id="WUBR01000002">
    <property type="protein sequence ID" value="MWV28269.1"/>
    <property type="molecule type" value="Genomic_DNA"/>
</dbReference>
<keyword evidence="1" id="KW-1133">Transmembrane helix</keyword>
<feature type="transmembrane region" description="Helical" evidence="1">
    <location>
        <begin position="14"/>
        <end position="33"/>
    </location>
</feature>
<evidence type="ECO:0000313" key="3">
    <source>
        <dbReference type="Proteomes" id="UP000461409"/>
    </source>
</evidence>
<comment type="caution">
    <text evidence="2">The sequence shown here is derived from an EMBL/GenBank/DDBJ whole genome shotgun (WGS) entry which is preliminary data.</text>
</comment>
<dbReference type="RefSeq" id="WP_160485881.1">
    <property type="nucleotide sequence ID" value="NZ_WUBR01000002.1"/>
</dbReference>
<organism evidence="2 3">
    <name type="scientific">Aurantiacibacter rhizosphaerae</name>
    <dbReference type="NCBI Taxonomy" id="2691582"/>
    <lineage>
        <taxon>Bacteria</taxon>
        <taxon>Pseudomonadati</taxon>
        <taxon>Pseudomonadota</taxon>
        <taxon>Alphaproteobacteria</taxon>
        <taxon>Sphingomonadales</taxon>
        <taxon>Erythrobacteraceae</taxon>
        <taxon>Aurantiacibacter</taxon>
    </lineage>
</organism>
<keyword evidence="1" id="KW-0472">Membrane</keyword>
<sequence length="273" mass="28067">MEIGFASYSGADFLLFYAALIMAAIAAGIWIPAAMRPDGRPSQPADAEELAYLAGGTPRFVESVVAALFARRALQVEKKTIVKTTGAQGETPAEKSLMRHVGDLSWSAAKANLDGHADAIDRDLTRRGLLVDPAERLTLRLMPVLPYVFLLLLGAFRWQAGSAEGEPVGFLTTMMIITGVLAVIRLAKFNPRTRAGDAALASAMATAQRLRRATTSGEAGLAVGLFGTAVLVGTPYAPLHAMRQSAGGASTDSGDSGGDGGGGCGGGCGGCGG</sequence>
<feature type="transmembrane region" description="Helical" evidence="1">
    <location>
        <begin position="168"/>
        <end position="187"/>
    </location>
</feature>
<evidence type="ECO:0000313" key="2">
    <source>
        <dbReference type="EMBL" id="MWV28269.1"/>
    </source>
</evidence>